<proteinExistence type="predicted"/>
<sequence length="189" mass="19917">MKTSSLIAVAALSVLNLTAAAWAEQSLAADQSEIKFTFKQLGVPVTGHFKTFGADVKLNPKDLAGSSVNVKVDTGSATIGVPETESELAKKPWFDTAQFPQASFSSSSIKAVGDGQYEAQGKLNIKGVSTDVTVPVKLQQTNGATIATGEIPLQRLNFKIGEGEWSDTSMVADEVKVTFKLAINGVDPL</sequence>
<dbReference type="PANTHER" id="PTHR34406:SF1">
    <property type="entry name" value="PROTEIN YCEI"/>
    <property type="match status" value="1"/>
</dbReference>
<keyword evidence="4" id="KW-1185">Reference proteome</keyword>
<feature type="signal peptide" evidence="1">
    <location>
        <begin position="1"/>
        <end position="23"/>
    </location>
</feature>
<dbReference type="Proteomes" id="UP000308917">
    <property type="component" value="Unassembled WGS sequence"/>
</dbReference>
<dbReference type="EMBL" id="STFG01000002">
    <property type="protein sequence ID" value="THU04413.1"/>
    <property type="molecule type" value="Genomic_DNA"/>
</dbReference>
<protein>
    <submittedName>
        <fullName evidence="3">YceI family protein</fullName>
    </submittedName>
</protein>
<dbReference type="OrthoDB" id="1247465at2"/>
<dbReference type="InterPro" id="IPR007372">
    <property type="entry name" value="Lipid/polyisoprenoid-bd_YceI"/>
</dbReference>
<gene>
    <name evidence="3" type="ORF">E9531_03180</name>
</gene>
<evidence type="ECO:0000313" key="4">
    <source>
        <dbReference type="Proteomes" id="UP000308917"/>
    </source>
</evidence>
<dbReference type="SUPFAM" id="SSF101874">
    <property type="entry name" value="YceI-like"/>
    <property type="match status" value="1"/>
</dbReference>
<evidence type="ECO:0000313" key="3">
    <source>
        <dbReference type="EMBL" id="THU04413.1"/>
    </source>
</evidence>
<organism evidence="3 4">
    <name type="scientific">Lampropedia puyangensis</name>
    <dbReference type="NCBI Taxonomy" id="1330072"/>
    <lineage>
        <taxon>Bacteria</taxon>
        <taxon>Pseudomonadati</taxon>
        <taxon>Pseudomonadota</taxon>
        <taxon>Betaproteobacteria</taxon>
        <taxon>Burkholderiales</taxon>
        <taxon>Comamonadaceae</taxon>
        <taxon>Lampropedia</taxon>
    </lineage>
</organism>
<dbReference type="RefSeq" id="WP_136572308.1">
    <property type="nucleotide sequence ID" value="NZ_STFG01000002.1"/>
</dbReference>
<name>A0A4S8FA02_9BURK</name>
<feature type="domain" description="Lipid/polyisoprenoid-binding YceI-like" evidence="2">
    <location>
        <begin position="24"/>
        <end position="186"/>
    </location>
</feature>
<comment type="caution">
    <text evidence="3">The sequence shown here is derived from an EMBL/GenBank/DDBJ whole genome shotgun (WGS) entry which is preliminary data.</text>
</comment>
<reference evidence="3 4" key="1">
    <citation type="journal article" date="2015" name="Antonie Van Leeuwenhoek">
        <title>Lampropedia puyangensis sp. nov., isolated from symptomatic bark of Populus ? euramericana canker and emended description of Lampropedia hyalina (Ehrenberg 1832) Lee et al. 2004.</title>
        <authorList>
            <person name="Li Y."/>
            <person name="Wang T."/>
            <person name="Piao C.G."/>
            <person name="Wang L.F."/>
            <person name="Tian G.Z."/>
            <person name="Zhu T.H."/>
            <person name="Guo M.W."/>
        </authorList>
    </citation>
    <scope>NUCLEOTIDE SEQUENCE [LARGE SCALE GENOMIC DNA]</scope>
    <source>
        <strain evidence="3 4">2-bin</strain>
    </source>
</reference>
<evidence type="ECO:0000256" key="1">
    <source>
        <dbReference type="SAM" id="SignalP"/>
    </source>
</evidence>
<feature type="chain" id="PRO_5020407058" evidence="1">
    <location>
        <begin position="24"/>
        <end position="189"/>
    </location>
</feature>
<dbReference type="Gene3D" id="2.40.128.110">
    <property type="entry name" value="Lipid/polyisoprenoid-binding, YceI-like"/>
    <property type="match status" value="1"/>
</dbReference>
<dbReference type="Pfam" id="PF04264">
    <property type="entry name" value="YceI"/>
    <property type="match status" value="1"/>
</dbReference>
<dbReference type="SMART" id="SM00867">
    <property type="entry name" value="YceI"/>
    <property type="match status" value="1"/>
</dbReference>
<evidence type="ECO:0000259" key="2">
    <source>
        <dbReference type="SMART" id="SM00867"/>
    </source>
</evidence>
<dbReference type="PANTHER" id="PTHR34406">
    <property type="entry name" value="PROTEIN YCEI"/>
    <property type="match status" value="1"/>
</dbReference>
<accession>A0A4S8FA02</accession>
<dbReference type="InterPro" id="IPR036761">
    <property type="entry name" value="TTHA0802/YceI-like_sf"/>
</dbReference>
<keyword evidence="1" id="KW-0732">Signal</keyword>
<dbReference type="AlphaFoldDB" id="A0A4S8FA02"/>